<keyword evidence="1" id="KW-0812">Transmembrane</keyword>
<keyword evidence="1" id="KW-1133">Transmembrane helix</keyword>
<accession>A0ABV4DP01</accession>
<comment type="caution">
    <text evidence="2">The sequence shown here is derived from an EMBL/GenBank/DDBJ whole genome shotgun (WGS) entry which is preliminary data.</text>
</comment>
<dbReference type="Proteomes" id="UP001565236">
    <property type="component" value="Unassembled WGS sequence"/>
</dbReference>
<gene>
    <name evidence="2" type="ORF">AALT52_01650</name>
</gene>
<evidence type="ECO:0000256" key="1">
    <source>
        <dbReference type="SAM" id="Phobius"/>
    </source>
</evidence>
<feature type="transmembrane region" description="Helical" evidence="1">
    <location>
        <begin position="43"/>
        <end position="63"/>
    </location>
</feature>
<organism evidence="2 3">
    <name type="scientific">Ligilactobacillus faecis</name>
    <dbReference type="NCBI Taxonomy" id="762833"/>
    <lineage>
        <taxon>Bacteria</taxon>
        <taxon>Bacillati</taxon>
        <taxon>Bacillota</taxon>
        <taxon>Bacilli</taxon>
        <taxon>Lactobacillales</taxon>
        <taxon>Lactobacillaceae</taxon>
        <taxon>Ligilactobacillus</taxon>
    </lineage>
</organism>
<keyword evidence="3" id="KW-1185">Reference proteome</keyword>
<feature type="transmembrane region" description="Helical" evidence="1">
    <location>
        <begin position="12"/>
        <end position="31"/>
    </location>
</feature>
<evidence type="ECO:0000313" key="2">
    <source>
        <dbReference type="EMBL" id="MEY8661603.1"/>
    </source>
</evidence>
<dbReference type="RefSeq" id="WP_280606654.1">
    <property type="nucleotide sequence ID" value="NZ_CP123639.1"/>
</dbReference>
<sequence>MSLGIILEFLAARWYVFLIAPVYVFVMALLGKKTRFERESFQLALIFQVIYLIVYTGSALWLLAVGSAESSAYTLFTLVVNLGGVLSVLPLFLLLLYRLCTLKFLERLPNWGKNLFRLGCFVLLGILSNPTLALLVTAYYGW</sequence>
<proteinExistence type="predicted"/>
<keyword evidence="1" id="KW-0472">Membrane</keyword>
<name>A0ABV4DP01_9LACO</name>
<evidence type="ECO:0000313" key="3">
    <source>
        <dbReference type="Proteomes" id="UP001565236"/>
    </source>
</evidence>
<reference evidence="2 3" key="1">
    <citation type="submission" date="2024-03" db="EMBL/GenBank/DDBJ databases">
        <title>Mouse gut bacterial collection (mGBC) of GemPharmatech.</title>
        <authorList>
            <person name="He Y."/>
            <person name="Dong L."/>
            <person name="Wu D."/>
            <person name="Gao X."/>
            <person name="Lin Z."/>
        </authorList>
    </citation>
    <scope>NUCLEOTIDE SEQUENCE [LARGE SCALE GENOMIC DNA]</scope>
    <source>
        <strain evidence="2 3">15-30</strain>
    </source>
</reference>
<feature type="transmembrane region" description="Helical" evidence="1">
    <location>
        <begin position="118"/>
        <end position="140"/>
    </location>
</feature>
<feature type="transmembrane region" description="Helical" evidence="1">
    <location>
        <begin position="75"/>
        <end position="97"/>
    </location>
</feature>
<dbReference type="EMBL" id="JBCLUF010000004">
    <property type="protein sequence ID" value="MEY8661603.1"/>
    <property type="molecule type" value="Genomic_DNA"/>
</dbReference>
<protein>
    <submittedName>
        <fullName evidence="2">Uncharacterized protein</fullName>
    </submittedName>
</protein>